<feature type="region of interest" description="Disordered" evidence="1">
    <location>
        <begin position="68"/>
        <end position="100"/>
    </location>
</feature>
<protein>
    <submittedName>
        <fullName evidence="2">13775_t:CDS:1</fullName>
    </submittedName>
</protein>
<organism evidence="2 3">
    <name type="scientific">Ambispora leptoticha</name>
    <dbReference type="NCBI Taxonomy" id="144679"/>
    <lineage>
        <taxon>Eukaryota</taxon>
        <taxon>Fungi</taxon>
        <taxon>Fungi incertae sedis</taxon>
        <taxon>Mucoromycota</taxon>
        <taxon>Glomeromycotina</taxon>
        <taxon>Glomeromycetes</taxon>
        <taxon>Archaeosporales</taxon>
        <taxon>Ambisporaceae</taxon>
        <taxon>Ambispora</taxon>
    </lineage>
</organism>
<name>A0A9N9GHL1_9GLOM</name>
<comment type="caution">
    <text evidence="2">The sequence shown here is derived from an EMBL/GenBank/DDBJ whole genome shotgun (WGS) entry which is preliminary data.</text>
</comment>
<feature type="region of interest" description="Disordered" evidence="1">
    <location>
        <begin position="1"/>
        <end position="21"/>
    </location>
</feature>
<dbReference type="EMBL" id="CAJVPS010004682">
    <property type="protein sequence ID" value="CAG8606729.1"/>
    <property type="molecule type" value="Genomic_DNA"/>
</dbReference>
<proteinExistence type="predicted"/>
<feature type="region of interest" description="Disordered" evidence="1">
    <location>
        <begin position="133"/>
        <end position="152"/>
    </location>
</feature>
<reference evidence="2" key="1">
    <citation type="submission" date="2021-06" db="EMBL/GenBank/DDBJ databases">
        <authorList>
            <person name="Kallberg Y."/>
            <person name="Tangrot J."/>
            <person name="Rosling A."/>
        </authorList>
    </citation>
    <scope>NUCLEOTIDE SEQUENCE</scope>
    <source>
        <strain evidence="2">FL130A</strain>
    </source>
</reference>
<evidence type="ECO:0000313" key="2">
    <source>
        <dbReference type="EMBL" id="CAG8606729.1"/>
    </source>
</evidence>
<gene>
    <name evidence="2" type="ORF">ALEPTO_LOCUS8388</name>
</gene>
<evidence type="ECO:0000256" key="1">
    <source>
        <dbReference type="SAM" id="MobiDB-lite"/>
    </source>
</evidence>
<feature type="compositionally biased region" description="Low complexity" evidence="1">
    <location>
        <begin position="1"/>
        <end position="14"/>
    </location>
</feature>
<dbReference type="Proteomes" id="UP000789508">
    <property type="component" value="Unassembled WGS sequence"/>
</dbReference>
<dbReference type="OrthoDB" id="10556521at2759"/>
<keyword evidence="3" id="KW-1185">Reference proteome</keyword>
<dbReference type="AlphaFoldDB" id="A0A9N9GHL1"/>
<accession>A0A9N9GHL1</accession>
<sequence>MKPFFNQNKNTTKQENNDESSISFEANRHASRSNSMLEFSTHHRITADNINKNLSVPSIITSNYYEDENNSMEDDIPPVLKKKKNASSSAPTSPFSSAPTFQKWHPRPFIRNLSPKNALKKLFLSSSLQFTTNSNDDNNDIENKKEKKSSRHRSFIISTQQHFANIFRRRKRAVSLNSISSPCQISVNLKPVIIDDSYIKQQYDDSSGAEEELSDANEGWDIPDSLREIDFADGLQIVEYDGILINGLCCN</sequence>
<evidence type="ECO:0000313" key="3">
    <source>
        <dbReference type="Proteomes" id="UP000789508"/>
    </source>
</evidence>
<feature type="compositionally biased region" description="Low complexity" evidence="1">
    <location>
        <begin position="86"/>
        <end position="100"/>
    </location>
</feature>